<dbReference type="InterPro" id="IPR037066">
    <property type="entry name" value="Plug_dom_sf"/>
</dbReference>
<evidence type="ECO:0000256" key="8">
    <source>
        <dbReference type="SAM" id="SignalP"/>
    </source>
</evidence>
<dbReference type="Gene3D" id="2.40.170.20">
    <property type="entry name" value="TonB-dependent receptor, beta-barrel domain"/>
    <property type="match status" value="1"/>
</dbReference>
<proteinExistence type="inferred from homology"/>
<sequence length="990" mass="109535">MKNKRMTFSLLIFLSFTTIFAQELKIQGIVTDKKTGETLIGANVLQKGTTNGTLTSFDGNFTISVPPGSTLLISYVGYEPQEVLIKSDAPLSIALSTNEKILEEVVVVGYGTKKAGAVTGSVVQVKSEDILKTPANSAIQSIQGKAAGVNIIATDEPGKSPTVMIRGINTVLGGGTPLFVIDGIEATSLNGLSSNDIETIDVLKDASSLAIYGNKGASGVILVTTKKGNIGKIKINYDGYVGFKGMMKTVDMADTYHFVYYQNFAAGRMRFAENQPYDTNWLKEITRTGMTTNNALSLSGGTENINYYFGVTHYTEKGILKGTDYNRTNFINKNEYKLFNNKLKIVQSFNIAVINNVPQPLSAFTAAYKQAPIMPVKYEDGKWGMPFIDADGVMTEVGDKFNNVPNPVAMLDYDIVKNRNITFFGTLGGEFQLLKDLKFTSTYGATIDWGAGYTYTPNEINWFSQNPTAAVFPNKYYSTLTQSRSNFYVWNWDNYFTYNKNFDEHGITAVLGVTRSTARTTQYLSATRYNVPAQSNYWTLNLSKNDDKTAPSSLISNWNETPLVNLGYFGRIDYDYNRKYLLTASLRRDGISDFQGSQKWGMFPAISAGWIVSSESFFEKYTQIFDYLKLKIGYGEIGNGNACPSVNQVLFNNGATYPFGTSEIISPGSYVPYAVDPNLTWETTKELGGGVEFRVLKQRLFGTIELYRKLTDNVILPVKLPPVLSPGDVYLNAGKVENKGIETMLTWDDKIGDEFKYKVGVNFAYNKNAVINIYSPYFDKLTGGDLGNGHYTKEVHVGDPIGSFYVYKVTGYTIDGSFAYSDSRINSGSYIPKVTYGFNLGFDFKGFDFTTELYGVAGNKVYNGKKAQRWGGENVEMNELHDFWTPGNPSQTAKNPRPYSDTPWPSTYFVESGAYLRINNITLGYTLPKILKDIEQIRVFVTAVNPFIFTPYTGFSPELTGSGSPLGSAGIELDAYPTNKSLTMGVNINL</sequence>
<evidence type="ECO:0000256" key="4">
    <source>
        <dbReference type="ARBA" id="ARBA00022692"/>
    </source>
</evidence>
<dbReference type="Pfam" id="PF07715">
    <property type="entry name" value="Plug"/>
    <property type="match status" value="1"/>
</dbReference>
<dbReference type="NCBIfam" id="TIGR04057">
    <property type="entry name" value="SusC_RagA_signa"/>
    <property type="match status" value="1"/>
</dbReference>
<comment type="subcellular location">
    <subcellularLocation>
        <location evidence="1 7">Cell outer membrane</location>
        <topology evidence="1 7">Multi-pass membrane protein</topology>
    </subcellularLocation>
</comment>
<gene>
    <name evidence="10" type="ORF">TRIP_D210062</name>
</gene>
<dbReference type="InterPro" id="IPR036942">
    <property type="entry name" value="Beta-barrel_TonB_sf"/>
</dbReference>
<dbReference type="Gene3D" id="2.60.40.1120">
    <property type="entry name" value="Carboxypeptidase-like, regulatory domain"/>
    <property type="match status" value="1"/>
</dbReference>
<evidence type="ECO:0000256" key="7">
    <source>
        <dbReference type="PROSITE-ProRule" id="PRU01360"/>
    </source>
</evidence>
<evidence type="ECO:0000259" key="9">
    <source>
        <dbReference type="Pfam" id="PF07715"/>
    </source>
</evidence>
<reference evidence="10" key="1">
    <citation type="submission" date="2018-07" db="EMBL/GenBank/DDBJ databases">
        <authorList>
            <consortium name="Genoscope - CEA"/>
            <person name="William W."/>
        </authorList>
    </citation>
    <scope>NUCLEOTIDE SEQUENCE</scope>
    <source>
        <strain evidence="10">IK1</strain>
    </source>
</reference>
<dbReference type="Gene3D" id="2.170.130.10">
    <property type="entry name" value="TonB-dependent receptor, plug domain"/>
    <property type="match status" value="1"/>
</dbReference>
<keyword evidence="2 7" id="KW-0813">Transport</keyword>
<accession>A0A653A6Z5</accession>
<evidence type="ECO:0000256" key="1">
    <source>
        <dbReference type="ARBA" id="ARBA00004571"/>
    </source>
</evidence>
<dbReference type="PROSITE" id="PS52016">
    <property type="entry name" value="TONB_DEPENDENT_REC_3"/>
    <property type="match status" value="1"/>
</dbReference>
<feature type="chain" id="PRO_5024840817" evidence="8">
    <location>
        <begin position="22"/>
        <end position="990"/>
    </location>
</feature>
<dbReference type="InterPro" id="IPR039426">
    <property type="entry name" value="TonB-dep_rcpt-like"/>
</dbReference>
<dbReference type="NCBIfam" id="TIGR04056">
    <property type="entry name" value="OMP_RagA_SusC"/>
    <property type="match status" value="1"/>
</dbReference>
<keyword evidence="8" id="KW-0732">Signal</keyword>
<name>A0A653A6Z5_9BACT</name>
<dbReference type="SUPFAM" id="SSF49464">
    <property type="entry name" value="Carboxypeptidase regulatory domain-like"/>
    <property type="match status" value="1"/>
</dbReference>
<evidence type="ECO:0000313" key="10">
    <source>
        <dbReference type="EMBL" id="VBB43783.1"/>
    </source>
</evidence>
<keyword evidence="4 7" id="KW-0812">Transmembrane</keyword>
<keyword evidence="6 7" id="KW-0998">Cell outer membrane</keyword>
<evidence type="ECO:0000256" key="2">
    <source>
        <dbReference type="ARBA" id="ARBA00022448"/>
    </source>
</evidence>
<dbReference type="FunFam" id="2.60.40.1120:FF:000003">
    <property type="entry name" value="Outer membrane protein Omp121"/>
    <property type="match status" value="1"/>
</dbReference>
<dbReference type="EMBL" id="UPXZ01000014">
    <property type="protein sequence ID" value="VBB43783.1"/>
    <property type="molecule type" value="Genomic_DNA"/>
</dbReference>
<dbReference type="AlphaFoldDB" id="A0A653A6Z5"/>
<evidence type="ECO:0000256" key="5">
    <source>
        <dbReference type="ARBA" id="ARBA00023136"/>
    </source>
</evidence>
<dbReference type="InterPro" id="IPR023996">
    <property type="entry name" value="TonB-dep_OMP_SusC/RagA"/>
</dbReference>
<feature type="signal peptide" evidence="8">
    <location>
        <begin position="1"/>
        <end position="21"/>
    </location>
</feature>
<dbReference type="Pfam" id="PF13715">
    <property type="entry name" value="CarbopepD_reg_2"/>
    <property type="match status" value="1"/>
</dbReference>
<dbReference type="GO" id="GO:0009279">
    <property type="term" value="C:cell outer membrane"/>
    <property type="evidence" value="ECO:0007669"/>
    <property type="project" value="UniProtKB-SubCell"/>
</dbReference>
<evidence type="ECO:0000256" key="6">
    <source>
        <dbReference type="ARBA" id="ARBA00023237"/>
    </source>
</evidence>
<dbReference type="InterPro" id="IPR012910">
    <property type="entry name" value="Plug_dom"/>
</dbReference>
<comment type="similarity">
    <text evidence="7">Belongs to the TonB-dependent receptor family.</text>
</comment>
<organism evidence="10">
    <name type="scientific">uncultured Paludibacter sp</name>
    <dbReference type="NCBI Taxonomy" id="497635"/>
    <lineage>
        <taxon>Bacteria</taxon>
        <taxon>Pseudomonadati</taxon>
        <taxon>Bacteroidota</taxon>
        <taxon>Bacteroidia</taxon>
        <taxon>Bacteroidales</taxon>
        <taxon>Paludibacteraceae</taxon>
        <taxon>Paludibacter</taxon>
        <taxon>environmental samples</taxon>
    </lineage>
</organism>
<dbReference type="InterPro" id="IPR008969">
    <property type="entry name" value="CarboxyPept-like_regulatory"/>
</dbReference>
<dbReference type="InterPro" id="IPR023997">
    <property type="entry name" value="TonB-dep_OMP_SusC/RagA_CS"/>
</dbReference>
<dbReference type="SUPFAM" id="SSF56935">
    <property type="entry name" value="Porins"/>
    <property type="match status" value="1"/>
</dbReference>
<feature type="domain" description="TonB-dependent receptor plug" evidence="9">
    <location>
        <begin position="118"/>
        <end position="220"/>
    </location>
</feature>
<keyword evidence="5 7" id="KW-0472">Membrane</keyword>
<keyword evidence="3 7" id="KW-1134">Transmembrane beta strand</keyword>
<protein>
    <submittedName>
        <fullName evidence="10">TonB-linked outer membrane protein, SusC/RagA family</fullName>
    </submittedName>
</protein>
<evidence type="ECO:0000256" key="3">
    <source>
        <dbReference type="ARBA" id="ARBA00022452"/>
    </source>
</evidence>